<dbReference type="RefSeq" id="WP_061170847.1">
    <property type="nucleotide sequence ID" value="NZ_FCOA02000026.1"/>
</dbReference>
<dbReference type="InterPro" id="IPR001789">
    <property type="entry name" value="Sig_transdc_resp-reg_receiver"/>
</dbReference>
<evidence type="ECO:0000256" key="3">
    <source>
        <dbReference type="ARBA" id="ARBA00023015"/>
    </source>
</evidence>
<comment type="caution">
    <text evidence="9">The sequence shown here is derived from an EMBL/GenBank/DDBJ whole genome shotgun (WGS) entry which is preliminary data.</text>
</comment>
<dbReference type="SUPFAM" id="SSF46894">
    <property type="entry name" value="C-terminal effector domain of the bipartite response regulators"/>
    <property type="match status" value="1"/>
</dbReference>
<dbReference type="GO" id="GO:0000160">
    <property type="term" value="P:phosphorelay signal transduction system"/>
    <property type="evidence" value="ECO:0007669"/>
    <property type="project" value="UniProtKB-KW"/>
</dbReference>
<dbReference type="OrthoDB" id="9802186at2"/>
<gene>
    <name evidence="9" type="ORF">AWB79_05769</name>
</gene>
<dbReference type="Pfam" id="PF00196">
    <property type="entry name" value="GerE"/>
    <property type="match status" value="1"/>
</dbReference>
<dbReference type="STRING" id="1777140.AWB79_05769"/>
<keyword evidence="1 6" id="KW-0597">Phosphoprotein</keyword>
<dbReference type="SUPFAM" id="SSF52172">
    <property type="entry name" value="CheY-like"/>
    <property type="match status" value="1"/>
</dbReference>
<dbReference type="PROSITE" id="PS50110">
    <property type="entry name" value="RESPONSE_REGULATORY"/>
    <property type="match status" value="1"/>
</dbReference>
<dbReference type="Pfam" id="PF00072">
    <property type="entry name" value="Response_reg"/>
    <property type="match status" value="1"/>
</dbReference>
<dbReference type="CDD" id="cd17537">
    <property type="entry name" value="REC_FixJ"/>
    <property type="match status" value="1"/>
</dbReference>
<feature type="modified residue" description="4-aspartylphosphate" evidence="6">
    <location>
        <position position="66"/>
    </location>
</feature>
<evidence type="ECO:0000256" key="5">
    <source>
        <dbReference type="ARBA" id="ARBA00023163"/>
    </source>
</evidence>
<sequence length="228" mass="24767">MSTDRDADKNTKANGAMVYVVDDDESMRDALDMLLRSVGLNVTTFASAHEFLAYDMPEVPSCLILDVRLKGQSGLAVQEQMAASELGLPIVFMTAHGDIAMTVKAMKAGAKDFLAKPFRDQDMLDAVAQALEADEQRRAASRSVADLRRSYDSLTPREREVMAFVVSGLMNKQIAAEMSLSEITVKIHRGQAMKKMAARSLADLVLKAEALGVKMPSGASTPSRAQRP</sequence>
<keyword evidence="3" id="KW-0805">Transcription regulation</keyword>
<dbReference type="InterPro" id="IPR036388">
    <property type="entry name" value="WH-like_DNA-bd_sf"/>
</dbReference>
<dbReference type="SMART" id="SM00421">
    <property type="entry name" value="HTH_LUXR"/>
    <property type="match status" value="1"/>
</dbReference>
<feature type="domain" description="HTH luxR-type" evidence="7">
    <location>
        <begin position="147"/>
        <end position="212"/>
    </location>
</feature>
<dbReference type="PROSITE" id="PS50043">
    <property type="entry name" value="HTH_LUXR_2"/>
    <property type="match status" value="1"/>
</dbReference>
<dbReference type="SMART" id="SM00448">
    <property type="entry name" value="REC"/>
    <property type="match status" value="1"/>
</dbReference>
<dbReference type="EMBL" id="FCOA02000026">
    <property type="protein sequence ID" value="SAK84415.1"/>
    <property type="molecule type" value="Genomic_DNA"/>
</dbReference>
<evidence type="ECO:0000313" key="10">
    <source>
        <dbReference type="Proteomes" id="UP000054851"/>
    </source>
</evidence>
<dbReference type="InterPro" id="IPR016032">
    <property type="entry name" value="Sig_transdc_resp-reg_C-effctor"/>
</dbReference>
<evidence type="ECO:0000259" key="8">
    <source>
        <dbReference type="PROSITE" id="PS50110"/>
    </source>
</evidence>
<dbReference type="InterPro" id="IPR000792">
    <property type="entry name" value="Tscrpt_reg_LuxR_C"/>
</dbReference>
<dbReference type="GO" id="GO:0006355">
    <property type="term" value="P:regulation of DNA-templated transcription"/>
    <property type="evidence" value="ECO:0007669"/>
    <property type="project" value="InterPro"/>
</dbReference>
<dbReference type="CDD" id="cd06170">
    <property type="entry name" value="LuxR_C_like"/>
    <property type="match status" value="1"/>
</dbReference>
<reference evidence="9" key="1">
    <citation type="submission" date="2016-01" db="EMBL/GenBank/DDBJ databases">
        <authorList>
            <person name="Peeters C."/>
        </authorList>
    </citation>
    <scope>NUCLEOTIDE SEQUENCE</scope>
    <source>
        <strain evidence="9">LMG 29322</strain>
    </source>
</reference>
<name>A0A158CPZ0_9BURK</name>
<evidence type="ECO:0000313" key="9">
    <source>
        <dbReference type="EMBL" id="SAK84415.1"/>
    </source>
</evidence>
<evidence type="ECO:0000256" key="6">
    <source>
        <dbReference type="PROSITE-ProRule" id="PRU00169"/>
    </source>
</evidence>
<dbReference type="Gene3D" id="1.10.10.10">
    <property type="entry name" value="Winged helix-like DNA-binding domain superfamily/Winged helix DNA-binding domain"/>
    <property type="match status" value="1"/>
</dbReference>
<evidence type="ECO:0000259" key="7">
    <source>
        <dbReference type="PROSITE" id="PS50043"/>
    </source>
</evidence>
<keyword evidence="4" id="KW-0238">DNA-binding</keyword>
<organism evidence="9 10">
    <name type="scientific">Caballeronia hypogeia</name>
    <dbReference type="NCBI Taxonomy" id="1777140"/>
    <lineage>
        <taxon>Bacteria</taxon>
        <taxon>Pseudomonadati</taxon>
        <taxon>Pseudomonadota</taxon>
        <taxon>Betaproteobacteria</taxon>
        <taxon>Burkholderiales</taxon>
        <taxon>Burkholderiaceae</taxon>
        <taxon>Caballeronia</taxon>
    </lineage>
</organism>
<evidence type="ECO:0000256" key="4">
    <source>
        <dbReference type="ARBA" id="ARBA00023125"/>
    </source>
</evidence>
<dbReference type="PRINTS" id="PR00038">
    <property type="entry name" value="HTHLUXR"/>
</dbReference>
<keyword evidence="2" id="KW-0902">Two-component regulatory system</keyword>
<dbReference type="GO" id="GO:0003677">
    <property type="term" value="F:DNA binding"/>
    <property type="evidence" value="ECO:0007669"/>
    <property type="project" value="UniProtKB-KW"/>
</dbReference>
<dbReference type="PANTHER" id="PTHR44688">
    <property type="entry name" value="DNA-BINDING TRANSCRIPTIONAL ACTIVATOR DEVR_DOSR"/>
    <property type="match status" value="1"/>
</dbReference>
<keyword evidence="10" id="KW-1185">Reference proteome</keyword>
<keyword evidence="5" id="KW-0804">Transcription</keyword>
<dbReference type="Proteomes" id="UP000054851">
    <property type="component" value="Unassembled WGS sequence"/>
</dbReference>
<feature type="domain" description="Response regulatory" evidence="8">
    <location>
        <begin position="17"/>
        <end position="131"/>
    </location>
</feature>
<dbReference type="PANTHER" id="PTHR44688:SF16">
    <property type="entry name" value="DNA-BINDING TRANSCRIPTIONAL ACTIVATOR DEVR_DOSR"/>
    <property type="match status" value="1"/>
</dbReference>
<dbReference type="FunFam" id="3.40.50.2300:FF:000018">
    <property type="entry name" value="DNA-binding transcriptional regulator NtrC"/>
    <property type="match status" value="1"/>
</dbReference>
<proteinExistence type="predicted"/>
<dbReference type="AlphaFoldDB" id="A0A158CPZ0"/>
<dbReference type="InterPro" id="IPR011006">
    <property type="entry name" value="CheY-like_superfamily"/>
</dbReference>
<evidence type="ECO:0000256" key="2">
    <source>
        <dbReference type="ARBA" id="ARBA00023012"/>
    </source>
</evidence>
<dbReference type="Gene3D" id="3.40.50.2300">
    <property type="match status" value="1"/>
</dbReference>
<evidence type="ECO:0000256" key="1">
    <source>
        <dbReference type="ARBA" id="ARBA00022553"/>
    </source>
</evidence>
<accession>A0A158CPZ0</accession>
<protein>
    <submittedName>
        <fullName evidence="9">Chemotaxis protein CheY</fullName>
    </submittedName>
</protein>